<evidence type="ECO:0000313" key="3">
    <source>
        <dbReference type="EMBL" id="MCR6489274.1"/>
    </source>
</evidence>
<feature type="transmembrane region" description="Helical" evidence="1">
    <location>
        <begin position="69"/>
        <end position="88"/>
    </location>
</feature>
<feature type="domain" description="SPW repeat-containing integral membrane" evidence="2">
    <location>
        <begin position="19"/>
        <end position="115"/>
    </location>
</feature>
<keyword evidence="1" id="KW-0812">Transmembrane</keyword>
<dbReference type="RefSeq" id="WP_257925845.1">
    <property type="nucleotide sequence ID" value="NZ_JAMXQV010000031.1"/>
</dbReference>
<feature type="transmembrane region" description="Helical" evidence="1">
    <location>
        <begin position="100"/>
        <end position="118"/>
    </location>
</feature>
<dbReference type="Proteomes" id="UP001144096">
    <property type="component" value="Unassembled WGS sequence"/>
</dbReference>
<feature type="transmembrane region" description="Helical" evidence="1">
    <location>
        <begin position="40"/>
        <end position="62"/>
    </location>
</feature>
<organism evidence="3 4">
    <name type="scientific">Amycolatopsis iheyensis</name>
    <dbReference type="NCBI Taxonomy" id="2945988"/>
    <lineage>
        <taxon>Bacteria</taxon>
        <taxon>Bacillati</taxon>
        <taxon>Actinomycetota</taxon>
        <taxon>Actinomycetes</taxon>
        <taxon>Pseudonocardiales</taxon>
        <taxon>Pseudonocardiaceae</taxon>
        <taxon>Amycolatopsis</taxon>
    </lineage>
</organism>
<keyword evidence="4" id="KW-1185">Reference proteome</keyword>
<gene>
    <name evidence="3" type="ORF">M8542_41310</name>
</gene>
<keyword evidence="1" id="KW-1133">Transmembrane helix</keyword>
<evidence type="ECO:0000259" key="2">
    <source>
        <dbReference type="Pfam" id="PF03779"/>
    </source>
</evidence>
<dbReference type="EMBL" id="JAMXQV010000031">
    <property type="protein sequence ID" value="MCR6489274.1"/>
    <property type="molecule type" value="Genomic_DNA"/>
</dbReference>
<reference evidence="3" key="1">
    <citation type="submission" date="2022-06" db="EMBL/GenBank/DDBJ databases">
        <title>Amycolatopsis iheyaensis sp. nov., a new species of the genus Amycolatopsis isolated from soil in Iheya island, Japan.</title>
        <authorList>
            <person name="Ngamcharungchit C."/>
            <person name="Kanto H."/>
            <person name="Take A."/>
            <person name="Intra B."/>
            <person name="Matsumoto A."/>
            <person name="Panbangred W."/>
            <person name="Inahashi Y."/>
        </authorList>
    </citation>
    <scope>NUCLEOTIDE SEQUENCE</scope>
    <source>
        <strain evidence="3">OK19-0408</strain>
    </source>
</reference>
<accession>A0A9X2NME6</accession>
<evidence type="ECO:0000256" key="1">
    <source>
        <dbReference type="SAM" id="Phobius"/>
    </source>
</evidence>
<dbReference type="AlphaFoldDB" id="A0A9X2NME6"/>
<protein>
    <submittedName>
        <fullName evidence="3">SPW repeat protein</fullName>
    </submittedName>
</protein>
<dbReference type="InterPro" id="IPR005530">
    <property type="entry name" value="SPW"/>
</dbReference>
<proteinExistence type="predicted"/>
<dbReference type="Pfam" id="PF03779">
    <property type="entry name" value="SPW"/>
    <property type="match status" value="1"/>
</dbReference>
<evidence type="ECO:0000313" key="4">
    <source>
        <dbReference type="Proteomes" id="UP001144096"/>
    </source>
</evidence>
<keyword evidence="1" id="KW-0472">Membrane</keyword>
<sequence length="121" mass="11889">MSSPSAPAGRTAVLGAAAGFVLLAGLYLVLAPWIAGFGGAAVLALSDTVVGLVLIAVAIARAATRRVRLLGWVVPVLGAWAAVSPWLLRHAGETTPSTAALVGNVVAGAVVVVAGVALSSR</sequence>
<name>A0A9X2NME6_9PSEU</name>
<comment type="caution">
    <text evidence="3">The sequence shown here is derived from an EMBL/GenBank/DDBJ whole genome shotgun (WGS) entry which is preliminary data.</text>
</comment>
<feature type="transmembrane region" description="Helical" evidence="1">
    <location>
        <begin position="12"/>
        <end position="34"/>
    </location>
</feature>